<proteinExistence type="predicted"/>
<dbReference type="OrthoDB" id="3766406at2759"/>
<dbReference type="AlphaFoldDB" id="A0A9P5CM10"/>
<accession>A0A9P5CM10</accession>
<evidence type="ECO:0000313" key="2">
    <source>
        <dbReference type="Proteomes" id="UP000803844"/>
    </source>
</evidence>
<dbReference type="GeneID" id="63838752"/>
<name>A0A9P5CM10_CRYP1</name>
<evidence type="ECO:0008006" key="3">
    <source>
        <dbReference type="Google" id="ProtNLM"/>
    </source>
</evidence>
<keyword evidence="2" id="KW-1185">Reference proteome</keyword>
<protein>
    <recommendedName>
        <fullName evidence="3">F-box domain-containing protein</fullName>
    </recommendedName>
</protein>
<gene>
    <name evidence="1" type="ORF">M406DRAFT_341102</name>
</gene>
<dbReference type="RefSeq" id="XP_040774599.1">
    <property type="nucleotide sequence ID" value="XM_040921623.1"/>
</dbReference>
<sequence length="265" mass="30913">MLLLIVQQLHETPECIFALALTCKTLHMILIPEEPVLEPLARDSLLLLLEKDAEVGSQFYFCPICHKLHRFSPSYSPLTHEHTMYNSQIRYLLIDDELFLCATHTANSYGIPDCSLRSTIDQRYTYFICHHVDPSYKITALKMPKPPSCDAGEQFSECRDVVESCTMCLTDHCTTIERKRAPKQVLRNYFFGDRHWPVSTGWIITIVAYYQLGRCRSPFDWKWRAITGLTRPDWGNWRDNDRYPPGSIREKWLLSTSQQISEDMQ</sequence>
<dbReference type="Proteomes" id="UP000803844">
    <property type="component" value="Unassembled WGS sequence"/>
</dbReference>
<dbReference type="EMBL" id="MU032349">
    <property type="protein sequence ID" value="KAF3763638.1"/>
    <property type="molecule type" value="Genomic_DNA"/>
</dbReference>
<reference evidence="1" key="1">
    <citation type="journal article" date="2020" name="Phytopathology">
        <title>Genome sequence of the chestnut blight fungus Cryphonectria parasitica EP155: A fundamental resource for an archetypical invasive plant pathogen.</title>
        <authorList>
            <person name="Crouch J.A."/>
            <person name="Dawe A."/>
            <person name="Aerts A."/>
            <person name="Barry K."/>
            <person name="Churchill A.C.L."/>
            <person name="Grimwood J."/>
            <person name="Hillman B."/>
            <person name="Milgroom M.G."/>
            <person name="Pangilinan J."/>
            <person name="Smith M."/>
            <person name="Salamov A."/>
            <person name="Schmutz J."/>
            <person name="Yadav J."/>
            <person name="Grigoriev I.V."/>
            <person name="Nuss D."/>
        </authorList>
    </citation>
    <scope>NUCLEOTIDE SEQUENCE</scope>
    <source>
        <strain evidence="1">EP155</strain>
    </source>
</reference>
<comment type="caution">
    <text evidence="1">The sequence shown here is derived from an EMBL/GenBank/DDBJ whole genome shotgun (WGS) entry which is preliminary data.</text>
</comment>
<evidence type="ECO:0000313" key="1">
    <source>
        <dbReference type="EMBL" id="KAF3763638.1"/>
    </source>
</evidence>
<organism evidence="1 2">
    <name type="scientific">Cryphonectria parasitica (strain ATCC 38755 / EP155)</name>
    <dbReference type="NCBI Taxonomy" id="660469"/>
    <lineage>
        <taxon>Eukaryota</taxon>
        <taxon>Fungi</taxon>
        <taxon>Dikarya</taxon>
        <taxon>Ascomycota</taxon>
        <taxon>Pezizomycotina</taxon>
        <taxon>Sordariomycetes</taxon>
        <taxon>Sordariomycetidae</taxon>
        <taxon>Diaporthales</taxon>
        <taxon>Cryphonectriaceae</taxon>
        <taxon>Cryphonectria-Endothia species complex</taxon>
        <taxon>Cryphonectria</taxon>
    </lineage>
</organism>